<evidence type="ECO:0000313" key="1">
    <source>
        <dbReference type="EMBL" id="GBN41803.1"/>
    </source>
</evidence>
<name>A0A4Y2NSG2_ARAVE</name>
<comment type="caution">
    <text evidence="1">The sequence shown here is derived from an EMBL/GenBank/DDBJ whole genome shotgun (WGS) entry which is preliminary data.</text>
</comment>
<dbReference type="OrthoDB" id="6426306at2759"/>
<dbReference type="AlphaFoldDB" id="A0A4Y2NSG2"/>
<proteinExistence type="predicted"/>
<reference evidence="1 2" key="1">
    <citation type="journal article" date="2019" name="Sci. Rep.">
        <title>Orb-weaving spider Araneus ventricosus genome elucidates the spidroin gene catalogue.</title>
        <authorList>
            <person name="Kono N."/>
            <person name="Nakamura H."/>
            <person name="Ohtoshi R."/>
            <person name="Moran D.A.P."/>
            <person name="Shinohara A."/>
            <person name="Yoshida Y."/>
            <person name="Fujiwara M."/>
            <person name="Mori M."/>
            <person name="Tomita M."/>
            <person name="Arakawa K."/>
        </authorList>
    </citation>
    <scope>NUCLEOTIDE SEQUENCE [LARGE SCALE GENOMIC DNA]</scope>
</reference>
<evidence type="ECO:0000313" key="2">
    <source>
        <dbReference type="Proteomes" id="UP000499080"/>
    </source>
</evidence>
<gene>
    <name evidence="1" type="ORF">AVEN_118136_1</name>
</gene>
<organism evidence="1 2">
    <name type="scientific">Araneus ventricosus</name>
    <name type="common">Orbweaver spider</name>
    <name type="synonym">Epeira ventricosa</name>
    <dbReference type="NCBI Taxonomy" id="182803"/>
    <lineage>
        <taxon>Eukaryota</taxon>
        <taxon>Metazoa</taxon>
        <taxon>Ecdysozoa</taxon>
        <taxon>Arthropoda</taxon>
        <taxon>Chelicerata</taxon>
        <taxon>Arachnida</taxon>
        <taxon>Araneae</taxon>
        <taxon>Araneomorphae</taxon>
        <taxon>Entelegynae</taxon>
        <taxon>Araneoidea</taxon>
        <taxon>Araneidae</taxon>
        <taxon>Araneus</taxon>
    </lineage>
</organism>
<keyword evidence="2" id="KW-1185">Reference proteome</keyword>
<sequence>MSNISLGPKAFFQTSKEKIISDKKEVSVRIILDSGSQRSYILKSLAEEMAYIPVRNETLVHSLFGGVKSQKFEHTCYKVRLRGAQNNFACNFEELDQLSVCNDVTPVNAGPWMKKLQEMNITLTDISEKSQSDQVLIGADLFGKILTDMAPAGFFLFHRLKGILKGLRFSDIAQIQQRMTTVLRAIPKEAFANSFQQLYNR</sequence>
<dbReference type="Gene3D" id="2.40.70.10">
    <property type="entry name" value="Acid Proteases"/>
    <property type="match status" value="1"/>
</dbReference>
<dbReference type="EMBL" id="BGPR01009711">
    <property type="protein sequence ID" value="GBN41803.1"/>
    <property type="molecule type" value="Genomic_DNA"/>
</dbReference>
<dbReference type="Proteomes" id="UP000499080">
    <property type="component" value="Unassembled WGS sequence"/>
</dbReference>
<protein>
    <submittedName>
        <fullName evidence="1">Uncharacterized protein</fullName>
    </submittedName>
</protein>
<dbReference type="InterPro" id="IPR021109">
    <property type="entry name" value="Peptidase_aspartic_dom_sf"/>
</dbReference>
<accession>A0A4Y2NSG2</accession>